<dbReference type="STRING" id="1770053.SAMN05216551_109219"/>
<keyword evidence="2" id="KW-1185">Reference proteome</keyword>
<dbReference type="AlphaFoldDB" id="A0A1H2PSD8"/>
<sequence>MRCHAPGRVGRHAPDALDCLGYVLPVRPRRDCNAESLEAITRQRRNARACSDGIVPPSRVPFTQRHTAAVINLGVEHARPSK</sequence>
<organism evidence="1 2">
    <name type="scientific">Chitinasiproducens palmae</name>
    <dbReference type="NCBI Taxonomy" id="1770053"/>
    <lineage>
        <taxon>Bacteria</taxon>
        <taxon>Pseudomonadati</taxon>
        <taxon>Pseudomonadota</taxon>
        <taxon>Betaproteobacteria</taxon>
        <taxon>Burkholderiales</taxon>
        <taxon>Burkholderiaceae</taxon>
        <taxon>Chitinasiproducens</taxon>
    </lineage>
</organism>
<accession>A0A1H2PSD8</accession>
<gene>
    <name evidence="1" type="ORF">SAMN05216551_109219</name>
</gene>
<reference evidence="2" key="1">
    <citation type="submission" date="2016-09" db="EMBL/GenBank/DDBJ databases">
        <authorList>
            <person name="Varghese N."/>
            <person name="Submissions S."/>
        </authorList>
    </citation>
    <scope>NUCLEOTIDE SEQUENCE [LARGE SCALE GENOMIC DNA]</scope>
    <source>
        <strain evidence="2">JS23</strain>
    </source>
</reference>
<dbReference type="Proteomes" id="UP000243719">
    <property type="component" value="Unassembled WGS sequence"/>
</dbReference>
<proteinExistence type="predicted"/>
<protein>
    <submittedName>
        <fullName evidence="1">Uncharacterized protein</fullName>
    </submittedName>
</protein>
<dbReference type="EMBL" id="FNLO01000009">
    <property type="protein sequence ID" value="SDV49888.1"/>
    <property type="molecule type" value="Genomic_DNA"/>
</dbReference>
<evidence type="ECO:0000313" key="1">
    <source>
        <dbReference type="EMBL" id="SDV49888.1"/>
    </source>
</evidence>
<name>A0A1H2PSD8_9BURK</name>
<evidence type="ECO:0000313" key="2">
    <source>
        <dbReference type="Proteomes" id="UP000243719"/>
    </source>
</evidence>